<evidence type="ECO:0000256" key="1">
    <source>
        <dbReference type="SAM" id="MobiDB-lite"/>
    </source>
</evidence>
<feature type="compositionally biased region" description="Basic and acidic residues" evidence="1">
    <location>
        <begin position="30"/>
        <end position="40"/>
    </location>
</feature>
<feature type="region of interest" description="Disordered" evidence="1">
    <location>
        <begin position="17"/>
        <end position="105"/>
    </location>
</feature>
<name>A0A5C3KN75_COPMA</name>
<proteinExistence type="predicted"/>
<reference evidence="2 3" key="1">
    <citation type="journal article" date="2019" name="Nat. Ecol. Evol.">
        <title>Megaphylogeny resolves global patterns of mushroom evolution.</title>
        <authorList>
            <person name="Varga T."/>
            <person name="Krizsan K."/>
            <person name="Foldi C."/>
            <person name="Dima B."/>
            <person name="Sanchez-Garcia M."/>
            <person name="Sanchez-Ramirez S."/>
            <person name="Szollosi G.J."/>
            <person name="Szarkandi J.G."/>
            <person name="Papp V."/>
            <person name="Albert L."/>
            <person name="Andreopoulos W."/>
            <person name="Angelini C."/>
            <person name="Antonin V."/>
            <person name="Barry K.W."/>
            <person name="Bougher N.L."/>
            <person name="Buchanan P."/>
            <person name="Buyck B."/>
            <person name="Bense V."/>
            <person name="Catcheside P."/>
            <person name="Chovatia M."/>
            <person name="Cooper J."/>
            <person name="Damon W."/>
            <person name="Desjardin D."/>
            <person name="Finy P."/>
            <person name="Geml J."/>
            <person name="Haridas S."/>
            <person name="Hughes K."/>
            <person name="Justo A."/>
            <person name="Karasinski D."/>
            <person name="Kautmanova I."/>
            <person name="Kiss B."/>
            <person name="Kocsube S."/>
            <person name="Kotiranta H."/>
            <person name="LaButti K.M."/>
            <person name="Lechner B.E."/>
            <person name="Liimatainen K."/>
            <person name="Lipzen A."/>
            <person name="Lukacs Z."/>
            <person name="Mihaltcheva S."/>
            <person name="Morgado L.N."/>
            <person name="Niskanen T."/>
            <person name="Noordeloos M.E."/>
            <person name="Ohm R.A."/>
            <person name="Ortiz-Santana B."/>
            <person name="Ovrebo C."/>
            <person name="Racz N."/>
            <person name="Riley R."/>
            <person name="Savchenko A."/>
            <person name="Shiryaev A."/>
            <person name="Soop K."/>
            <person name="Spirin V."/>
            <person name="Szebenyi C."/>
            <person name="Tomsovsky M."/>
            <person name="Tulloss R.E."/>
            <person name="Uehling J."/>
            <person name="Grigoriev I.V."/>
            <person name="Vagvolgyi C."/>
            <person name="Papp T."/>
            <person name="Martin F.M."/>
            <person name="Miettinen O."/>
            <person name="Hibbett D.S."/>
            <person name="Nagy L.G."/>
        </authorList>
    </citation>
    <scope>NUCLEOTIDE SEQUENCE [LARGE SCALE GENOMIC DNA]</scope>
    <source>
        <strain evidence="2 3">CBS 121175</strain>
    </source>
</reference>
<evidence type="ECO:0000313" key="3">
    <source>
        <dbReference type="Proteomes" id="UP000307440"/>
    </source>
</evidence>
<accession>A0A5C3KN75</accession>
<evidence type="ECO:0000313" key="2">
    <source>
        <dbReference type="EMBL" id="TFK21939.1"/>
    </source>
</evidence>
<dbReference type="OrthoDB" id="3057617at2759"/>
<feature type="compositionally biased region" description="Polar residues" evidence="1">
    <location>
        <begin position="56"/>
        <end position="77"/>
    </location>
</feature>
<keyword evidence="3" id="KW-1185">Reference proteome</keyword>
<gene>
    <name evidence="2" type="ORF">FA15DRAFT_57477</name>
</gene>
<organism evidence="2 3">
    <name type="scientific">Coprinopsis marcescibilis</name>
    <name type="common">Agaric fungus</name>
    <name type="synonym">Psathyrella marcescibilis</name>
    <dbReference type="NCBI Taxonomy" id="230819"/>
    <lineage>
        <taxon>Eukaryota</taxon>
        <taxon>Fungi</taxon>
        <taxon>Dikarya</taxon>
        <taxon>Basidiomycota</taxon>
        <taxon>Agaricomycotina</taxon>
        <taxon>Agaricomycetes</taxon>
        <taxon>Agaricomycetidae</taxon>
        <taxon>Agaricales</taxon>
        <taxon>Agaricineae</taxon>
        <taxon>Psathyrellaceae</taxon>
        <taxon>Coprinopsis</taxon>
    </lineage>
</organism>
<feature type="compositionally biased region" description="Basic and acidic residues" evidence="1">
    <location>
        <begin position="78"/>
        <end position="89"/>
    </location>
</feature>
<protein>
    <submittedName>
        <fullName evidence="2">Uncharacterized protein</fullName>
    </submittedName>
</protein>
<dbReference type="Proteomes" id="UP000307440">
    <property type="component" value="Unassembled WGS sequence"/>
</dbReference>
<dbReference type="AlphaFoldDB" id="A0A5C3KN75"/>
<sequence length="105" mass="11469">MTDLGRAIAYLCCCCGPRPIDDGSQLKNRPKPDPREKEIDAEFMSRNYTRDKSGHFSMTPTPSVLPTQSSGYNMSSSKEGRSSTKDSKPIETPGSFLDGLPVASH</sequence>
<dbReference type="EMBL" id="ML210254">
    <property type="protein sequence ID" value="TFK21939.1"/>
    <property type="molecule type" value="Genomic_DNA"/>
</dbReference>